<feature type="transmembrane region" description="Helical" evidence="1">
    <location>
        <begin position="165"/>
        <end position="186"/>
    </location>
</feature>
<evidence type="ECO:0000313" key="4">
    <source>
        <dbReference type="Proteomes" id="UP001054252"/>
    </source>
</evidence>
<dbReference type="Pfam" id="PF13962">
    <property type="entry name" value="PGG"/>
    <property type="match status" value="1"/>
</dbReference>
<proteinExistence type="predicted"/>
<feature type="transmembrane region" description="Helical" evidence="1">
    <location>
        <begin position="51"/>
        <end position="70"/>
    </location>
</feature>
<dbReference type="GO" id="GO:0016020">
    <property type="term" value="C:membrane"/>
    <property type="evidence" value="ECO:0007669"/>
    <property type="project" value="TreeGrafter"/>
</dbReference>
<dbReference type="EMBL" id="BPVZ01000496">
    <property type="protein sequence ID" value="GKV51404.1"/>
    <property type="molecule type" value="Genomic_DNA"/>
</dbReference>
<keyword evidence="1" id="KW-1133">Transmembrane helix</keyword>
<keyword evidence="1" id="KW-0812">Transmembrane</keyword>
<evidence type="ECO:0000259" key="2">
    <source>
        <dbReference type="Pfam" id="PF13962"/>
    </source>
</evidence>
<name>A0AAV5MQI7_9ROSI</name>
<keyword evidence="4" id="KW-1185">Reference proteome</keyword>
<gene>
    <name evidence="3" type="ORF">SLEP1_g58066</name>
</gene>
<dbReference type="PANTHER" id="PTHR24177:SF329">
    <property type="entry name" value="ANKYRIN REPEAT PROTEIN"/>
    <property type="match status" value="1"/>
</dbReference>
<comment type="caution">
    <text evidence="3">The sequence shown here is derived from an EMBL/GenBank/DDBJ whole genome shotgun (WGS) entry which is preliminary data.</text>
</comment>
<evidence type="ECO:0000256" key="1">
    <source>
        <dbReference type="SAM" id="Phobius"/>
    </source>
</evidence>
<keyword evidence="1" id="KW-0472">Membrane</keyword>
<reference evidence="3 4" key="1">
    <citation type="journal article" date="2021" name="Commun. Biol.">
        <title>The genome of Shorea leprosula (Dipterocarpaceae) highlights the ecological relevance of drought in aseasonal tropical rainforests.</title>
        <authorList>
            <person name="Ng K.K.S."/>
            <person name="Kobayashi M.J."/>
            <person name="Fawcett J.A."/>
            <person name="Hatakeyama M."/>
            <person name="Paape T."/>
            <person name="Ng C.H."/>
            <person name="Ang C.C."/>
            <person name="Tnah L.H."/>
            <person name="Lee C.T."/>
            <person name="Nishiyama T."/>
            <person name="Sese J."/>
            <person name="O'Brien M.J."/>
            <person name="Copetti D."/>
            <person name="Mohd Noor M.I."/>
            <person name="Ong R.C."/>
            <person name="Putra M."/>
            <person name="Sireger I.Z."/>
            <person name="Indrioko S."/>
            <person name="Kosugi Y."/>
            <person name="Izuno A."/>
            <person name="Isagi Y."/>
            <person name="Lee S.L."/>
            <person name="Shimizu K.K."/>
        </authorList>
    </citation>
    <scope>NUCLEOTIDE SEQUENCE [LARGE SCALE GENOMIC DNA]</scope>
    <source>
        <strain evidence="3">214</strain>
    </source>
</reference>
<evidence type="ECO:0000313" key="3">
    <source>
        <dbReference type="EMBL" id="GKV51404.1"/>
    </source>
</evidence>
<feature type="domain" description="PGG" evidence="2">
    <location>
        <begin position="39"/>
        <end position="159"/>
    </location>
</feature>
<dbReference type="Proteomes" id="UP001054252">
    <property type="component" value="Unassembled WGS sequence"/>
</dbReference>
<protein>
    <recommendedName>
        <fullName evidence="2">PGG domain-containing protein</fullName>
    </recommendedName>
</protein>
<sequence>MQSVEAFASWPYKEQKNNTGETPFQVFAREHKDLLKEAEEWMKKTAESSTVVGALIITIMFAAAFTVPGGNDQNTGFPIFLNSTEESSPLVPYTVFMVSDAISLFTAAGSVLMFLGILTSRYAYQDFRISLPLKLIVGLCSLFVSIATMAVAFCASLFIMLKGRLVFFILITVLAGIACVILFMLVQFQLVFEIYSSTCRSHIFGASFASILGKYVKSRLFISRLFIRRPRDN</sequence>
<dbReference type="PANTHER" id="PTHR24177">
    <property type="entry name" value="CASKIN"/>
    <property type="match status" value="1"/>
</dbReference>
<dbReference type="InterPro" id="IPR026961">
    <property type="entry name" value="PGG_dom"/>
</dbReference>
<feature type="transmembrane region" description="Helical" evidence="1">
    <location>
        <begin position="135"/>
        <end position="159"/>
    </location>
</feature>
<accession>A0AAV5MQI7</accession>
<dbReference type="AlphaFoldDB" id="A0AAV5MQI7"/>
<organism evidence="3 4">
    <name type="scientific">Rubroshorea leprosula</name>
    <dbReference type="NCBI Taxonomy" id="152421"/>
    <lineage>
        <taxon>Eukaryota</taxon>
        <taxon>Viridiplantae</taxon>
        <taxon>Streptophyta</taxon>
        <taxon>Embryophyta</taxon>
        <taxon>Tracheophyta</taxon>
        <taxon>Spermatophyta</taxon>
        <taxon>Magnoliopsida</taxon>
        <taxon>eudicotyledons</taxon>
        <taxon>Gunneridae</taxon>
        <taxon>Pentapetalae</taxon>
        <taxon>rosids</taxon>
        <taxon>malvids</taxon>
        <taxon>Malvales</taxon>
        <taxon>Dipterocarpaceae</taxon>
        <taxon>Rubroshorea</taxon>
    </lineage>
</organism>
<feature type="transmembrane region" description="Helical" evidence="1">
    <location>
        <begin position="90"/>
        <end position="115"/>
    </location>
</feature>